<sequence length="428" mass="45827">MTLTVEQPEFGRQVREIRRAQGLSQTDLAGDNMSPSYISLVESGRRAPSVKLARVIAERLGVPLRQLVAPQPREERRTHRLGLVGRLVAARSSQLSGDWEAAHDQLREVIERAGGSEADEVLWEARWDLAITLGHLGRQREREETLRGLLDDPLTKASPLLLTRVSVEFAQALRLAGKLSESVRVAEEAVRSAESLRADPAETVRARVALLSACAESGDWQRAAGLAEELRDAVSALPDGRVKAVALWACAGARYAAGDTPQALKLLDRAAELASPATDLQLSARLSVAGALMRLSAGEAEAAESLLEQARRTTSLLGSAGRRAQLAAASVALSLHRGDTGAALDQAREAEAGLDGTAPLDEARCTVALARAHRAAGAAGEADARYRDAAAHYERTGAYRFAVEVWRELSEPVPPGRTGFDPHALVMP</sequence>
<dbReference type="SUPFAM" id="SSF48452">
    <property type="entry name" value="TPR-like"/>
    <property type="match status" value="1"/>
</dbReference>
<dbReference type="GO" id="GO:0003677">
    <property type="term" value="F:DNA binding"/>
    <property type="evidence" value="ECO:0007669"/>
    <property type="project" value="InterPro"/>
</dbReference>
<dbReference type="SMART" id="SM00530">
    <property type="entry name" value="HTH_XRE"/>
    <property type="match status" value="1"/>
</dbReference>
<accession>A0A420V6R8</accession>
<dbReference type="PANTHER" id="PTHR46797:SF1">
    <property type="entry name" value="METHYLPHOSPHONATE SYNTHASE"/>
    <property type="match status" value="1"/>
</dbReference>
<dbReference type="SUPFAM" id="SSF47413">
    <property type="entry name" value="lambda repressor-like DNA-binding domains"/>
    <property type="match status" value="1"/>
</dbReference>
<dbReference type="InterPro" id="IPR001387">
    <property type="entry name" value="Cro/C1-type_HTH"/>
</dbReference>
<dbReference type="EMBL" id="JNAD02000003">
    <property type="protein sequence ID" value="RKM97307.1"/>
    <property type="molecule type" value="Genomic_DNA"/>
</dbReference>
<dbReference type="InterPro" id="IPR011990">
    <property type="entry name" value="TPR-like_helical_dom_sf"/>
</dbReference>
<dbReference type="PROSITE" id="PS50943">
    <property type="entry name" value="HTH_CROC1"/>
    <property type="match status" value="1"/>
</dbReference>
<evidence type="ECO:0000313" key="2">
    <source>
        <dbReference type="Proteomes" id="UP000028058"/>
    </source>
</evidence>
<keyword evidence="2" id="KW-1185">Reference proteome</keyword>
<dbReference type="GO" id="GO:0003700">
    <property type="term" value="F:DNA-binding transcription factor activity"/>
    <property type="evidence" value="ECO:0007669"/>
    <property type="project" value="TreeGrafter"/>
</dbReference>
<dbReference type="GO" id="GO:0005829">
    <property type="term" value="C:cytosol"/>
    <property type="evidence" value="ECO:0007669"/>
    <property type="project" value="TreeGrafter"/>
</dbReference>
<proteinExistence type="predicted"/>
<dbReference type="Gene3D" id="1.10.260.40">
    <property type="entry name" value="lambda repressor-like DNA-binding domains"/>
    <property type="match status" value="1"/>
</dbReference>
<dbReference type="InterPro" id="IPR050807">
    <property type="entry name" value="TransReg_Diox_bact_type"/>
</dbReference>
<dbReference type="CDD" id="cd00093">
    <property type="entry name" value="HTH_XRE"/>
    <property type="match status" value="1"/>
</dbReference>
<organism evidence="1 2">
    <name type="scientific">Streptomyces xinghaiensis</name>
    <dbReference type="NCBI Taxonomy" id="1038928"/>
    <lineage>
        <taxon>Bacteria</taxon>
        <taxon>Bacillati</taxon>
        <taxon>Actinomycetota</taxon>
        <taxon>Actinomycetes</taxon>
        <taxon>Kitasatosporales</taxon>
        <taxon>Streptomycetaceae</taxon>
        <taxon>Streptomyces</taxon>
    </lineage>
</organism>
<reference evidence="1 2" key="1">
    <citation type="journal article" date="2014" name="Genome Announc.">
        <title>Draft Genome Sequence of Streptomyces fradiae ATCC 19609, a Strain Highly Sensitive to Antibiotics.</title>
        <authorList>
            <person name="Bekker O.B."/>
            <person name="Klimina K.M."/>
            <person name="Vatlin A.A."/>
            <person name="Zakharevich N.V."/>
            <person name="Kasianov A.S."/>
            <person name="Danilenko V.N."/>
        </authorList>
    </citation>
    <scope>NUCLEOTIDE SEQUENCE [LARGE SCALE GENOMIC DNA]</scope>
    <source>
        <strain evidence="1 2">ATCC 19609</strain>
    </source>
</reference>
<gene>
    <name evidence="1" type="ORF">SFRA_008760</name>
</gene>
<comment type="caution">
    <text evidence="1">The sequence shown here is derived from an EMBL/GenBank/DDBJ whole genome shotgun (WGS) entry which is preliminary data.</text>
</comment>
<evidence type="ECO:0000313" key="1">
    <source>
        <dbReference type="EMBL" id="RKM97307.1"/>
    </source>
</evidence>
<dbReference type="Pfam" id="PF01381">
    <property type="entry name" value="HTH_3"/>
    <property type="match status" value="1"/>
</dbReference>
<dbReference type="PANTHER" id="PTHR46797">
    <property type="entry name" value="HTH-TYPE TRANSCRIPTIONAL REGULATOR"/>
    <property type="match status" value="1"/>
</dbReference>
<dbReference type="InterPro" id="IPR010982">
    <property type="entry name" value="Lambda_DNA-bd_dom_sf"/>
</dbReference>
<name>A0A420V6R8_9ACTN</name>
<dbReference type="Proteomes" id="UP000028058">
    <property type="component" value="Unassembled WGS sequence"/>
</dbReference>
<dbReference type="Gene3D" id="1.25.40.10">
    <property type="entry name" value="Tetratricopeptide repeat domain"/>
    <property type="match status" value="1"/>
</dbReference>
<dbReference type="AlphaFoldDB" id="A0A420V6R8"/>
<protein>
    <submittedName>
        <fullName evidence="1">Helix-turn-helix domain-containing protein</fullName>
    </submittedName>
</protein>